<dbReference type="CDD" id="cd22189">
    <property type="entry name" value="PGAP4-like_fungal"/>
    <property type="match status" value="1"/>
</dbReference>
<organism evidence="3 4">
    <name type="scientific">Conoideocrella luteorostrata</name>
    <dbReference type="NCBI Taxonomy" id="1105319"/>
    <lineage>
        <taxon>Eukaryota</taxon>
        <taxon>Fungi</taxon>
        <taxon>Dikarya</taxon>
        <taxon>Ascomycota</taxon>
        <taxon>Pezizomycotina</taxon>
        <taxon>Sordariomycetes</taxon>
        <taxon>Hypocreomycetidae</taxon>
        <taxon>Hypocreales</taxon>
        <taxon>Clavicipitaceae</taxon>
        <taxon>Conoideocrella</taxon>
    </lineage>
</organism>
<dbReference type="Proteomes" id="UP001251528">
    <property type="component" value="Unassembled WGS sequence"/>
</dbReference>
<proteinExistence type="predicted"/>
<dbReference type="AlphaFoldDB" id="A0AAJ0CSE8"/>
<dbReference type="InterPro" id="IPR029675">
    <property type="entry name" value="PGAP4"/>
</dbReference>
<feature type="transmembrane region" description="Helical" evidence="2">
    <location>
        <begin position="223"/>
        <end position="247"/>
    </location>
</feature>
<dbReference type="GO" id="GO:0006506">
    <property type="term" value="P:GPI anchor biosynthetic process"/>
    <property type="evidence" value="ECO:0007669"/>
    <property type="project" value="InterPro"/>
</dbReference>
<keyword evidence="2" id="KW-0812">Transmembrane</keyword>
<dbReference type="PANTHER" id="PTHR31410">
    <property type="entry name" value="TRANSMEMBRANE PROTEIN 246"/>
    <property type="match status" value="1"/>
</dbReference>
<comment type="caution">
    <text evidence="3">The sequence shown here is derived from an EMBL/GenBank/DDBJ whole genome shotgun (WGS) entry which is preliminary data.</text>
</comment>
<evidence type="ECO:0000313" key="4">
    <source>
        <dbReference type="Proteomes" id="UP001251528"/>
    </source>
</evidence>
<feature type="region of interest" description="Disordered" evidence="1">
    <location>
        <begin position="1"/>
        <end position="20"/>
    </location>
</feature>
<reference evidence="3" key="1">
    <citation type="submission" date="2023-06" db="EMBL/GenBank/DDBJ databases">
        <title>Conoideocrella luteorostrata (Hypocreales: Clavicipitaceae), a potential biocontrol fungus for elongate hemlock scale in United States Christmas tree production areas.</title>
        <authorList>
            <person name="Barrett H."/>
            <person name="Lovett B."/>
            <person name="Macias A.M."/>
            <person name="Stajich J.E."/>
            <person name="Kasson M.T."/>
        </authorList>
    </citation>
    <scope>NUCLEOTIDE SEQUENCE</scope>
    <source>
        <strain evidence="3">ARSEF 14590</strain>
    </source>
</reference>
<evidence type="ECO:0000313" key="3">
    <source>
        <dbReference type="EMBL" id="KAK2599054.1"/>
    </source>
</evidence>
<dbReference type="PANTHER" id="PTHR31410:SF1">
    <property type="entry name" value="POST-GPI ATTACHMENT TO PROTEINS FACTOR 4"/>
    <property type="match status" value="1"/>
</dbReference>
<evidence type="ECO:0008006" key="5">
    <source>
        <dbReference type="Google" id="ProtNLM"/>
    </source>
</evidence>
<dbReference type="GO" id="GO:0000139">
    <property type="term" value="C:Golgi membrane"/>
    <property type="evidence" value="ECO:0007669"/>
    <property type="project" value="InterPro"/>
</dbReference>
<name>A0AAJ0CSE8_9HYPO</name>
<dbReference type="EMBL" id="JASWJB010000092">
    <property type="protein sequence ID" value="KAK2599054.1"/>
    <property type="molecule type" value="Genomic_DNA"/>
</dbReference>
<accession>A0AAJ0CSE8</accession>
<feature type="transmembrane region" description="Helical" evidence="2">
    <location>
        <begin position="189"/>
        <end position="211"/>
    </location>
</feature>
<keyword evidence="2" id="KW-0472">Membrane</keyword>
<evidence type="ECO:0000256" key="1">
    <source>
        <dbReference type="SAM" id="MobiDB-lite"/>
    </source>
</evidence>
<protein>
    <recommendedName>
        <fullName evidence="5">Integral membrane protein</fullName>
    </recommendedName>
</protein>
<gene>
    <name evidence="3" type="ORF">QQS21_005521</name>
</gene>
<keyword evidence="4" id="KW-1185">Reference proteome</keyword>
<dbReference type="GO" id="GO:0016757">
    <property type="term" value="F:glycosyltransferase activity"/>
    <property type="evidence" value="ECO:0007669"/>
    <property type="project" value="InterPro"/>
</dbReference>
<evidence type="ECO:0000256" key="2">
    <source>
        <dbReference type="SAM" id="Phobius"/>
    </source>
</evidence>
<sequence>MKHENQSLDPLRSNGSSSVPPELCVGIPSVKRDGISYLKTTLGSLQHGLSDRERQMIYFIVLLAHIDQQKHPDYGQAWLGGMADSLPSYAADSEWLALAQKMEAHHIHAVKSKLDYSILMEECQRTGAPYTLLVEDDVVFLHGWRHRTMRALDWAKVKTWDATREYFLYLRLFYYEDLRGWNVESWRQYLGSCATLTVALALIMLCIRHYMPVSRVYLTRDGFLITFVLFLPLVILLYFSAGANCVLPKHTGVHLMADNACCGQGLVFPRATVANELLPLFQGDRWSEIPTDSFIEMHASKSGGLRWALSPVVMQHVGARSSYGEDRGTYGDTTPASIWNFGFENNDPAELAAEHSVFEQT</sequence>
<keyword evidence="2" id="KW-1133">Transmembrane helix</keyword>